<dbReference type="GO" id="GO:0008017">
    <property type="term" value="F:microtubule binding"/>
    <property type="evidence" value="ECO:0007669"/>
    <property type="project" value="TreeGrafter"/>
</dbReference>
<proteinExistence type="predicted"/>
<dbReference type="EMBL" id="HBUF01022357">
    <property type="protein sequence ID" value="CAG6611643.1"/>
    <property type="molecule type" value="Transcribed_RNA"/>
</dbReference>
<evidence type="ECO:0000256" key="8">
    <source>
        <dbReference type="ARBA" id="ARBA00041958"/>
    </source>
</evidence>
<comment type="subcellular location">
    <subcellularLocation>
        <location evidence="1">Cytoplasm</location>
        <location evidence="1">Cytoskeleton</location>
    </subcellularLocation>
</comment>
<keyword evidence="5" id="KW-0802">TPR repeat</keyword>
<dbReference type="InterPro" id="IPR011990">
    <property type="entry name" value="TPR-like_helical_dom_sf"/>
</dbReference>
<dbReference type="EMBL" id="HBUF01022359">
    <property type="protein sequence ID" value="CAG6611651.1"/>
    <property type="molecule type" value="Transcribed_RNA"/>
</dbReference>
<reference evidence="10" key="1">
    <citation type="submission" date="2021-05" db="EMBL/GenBank/DDBJ databases">
        <authorList>
            <person name="Alioto T."/>
            <person name="Alioto T."/>
            <person name="Gomez Garrido J."/>
        </authorList>
    </citation>
    <scope>NUCLEOTIDE SEQUENCE</scope>
</reference>
<dbReference type="EMBL" id="HBUF01339685">
    <property type="protein sequence ID" value="CAG6701099.1"/>
    <property type="molecule type" value="Transcribed_RNA"/>
</dbReference>
<evidence type="ECO:0000256" key="9">
    <source>
        <dbReference type="SAM" id="SignalP"/>
    </source>
</evidence>
<evidence type="ECO:0000256" key="3">
    <source>
        <dbReference type="ARBA" id="ARBA00022490"/>
    </source>
</evidence>
<keyword evidence="3" id="KW-0963">Cytoplasm</keyword>
<dbReference type="InterPro" id="IPR049039">
    <property type="entry name" value="RMD1-3_a_helical_rpt"/>
</dbReference>
<evidence type="ECO:0000256" key="4">
    <source>
        <dbReference type="ARBA" id="ARBA00022737"/>
    </source>
</evidence>
<feature type="chain" id="PRO_5036262169" description="Regulator of microtubule dynamics protein 1" evidence="9">
    <location>
        <begin position="23"/>
        <end position="267"/>
    </location>
</feature>
<dbReference type="GO" id="GO:0005876">
    <property type="term" value="C:spindle microtubule"/>
    <property type="evidence" value="ECO:0007669"/>
    <property type="project" value="TreeGrafter"/>
</dbReference>
<sequence>MNSKLVVLSLFQFVFLGFGVNADLFGISTSKYPEIDRLLYYGKKDDKMKAYNLAQELNKKQPNDPDVLIRLAKACHCLYDVNRRDGNKAASEEYILKGIEYSKKAMEIAPNNPLTQKWFGVTTGANGQFQSLREKIKCGVVFRDQMNKAIQMSPNDFTLYSLKARYQYEIAKLSFWERKAAVLIVWDLDEPTFQDAISNALKSEQLAPAPWKENQLVLAKCYIEAGDYKKAVEWLDKAKPIPVESYEDENAQKEINELLEEYKSYRD</sequence>
<name>A0A8D8UAK8_9HEMI</name>
<dbReference type="EMBL" id="HBUF01268586">
    <property type="protein sequence ID" value="CAG6684671.1"/>
    <property type="molecule type" value="Transcribed_RNA"/>
</dbReference>
<dbReference type="Gene3D" id="1.25.40.10">
    <property type="entry name" value="Tetratricopeptide repeat domain"/>
    <property type="match status" value="1"/>
</dbReference>
<protein>
    <recommendedName>
        <fullName evidence="7">Regulator of microtubule dynamics protein 1</fullName>
    </recommendedName>
    <alternativeName>
        <fullName evidence="8">Protein FAM82B</fullName>
    </alternativeName>
</protein>
<dbReference type="SUPFAM" id="SSF48452">
    <property type="entry name" value="TPR-like"/>
    <property type="match status" value="1"/>
</dbReference>
<dbReference type="EMBL" id="HBUF01022358">
    <property type="protein sequence ID" value="CAG6611647.1"/>
    <property type="molecule type" value="Transcribed_RNA"/>
</dbReference>
<dbReference type="EMBL" id="HBUF01268585">
    <property type="protein sequence ID" value="CAG6684668.1"/>
    <property type="molecule type" value="Transcribed_RNA"/>
</dbReference>
<evidence type="ECO:0000256" key="2">
    <source>
        <dbReference type="ARBA" id="ARBA00011375"/>
    </source>
</evidence>
<dbReference type="EMBL" id="HBUF01573985">
    <property type="protein sequence ID" value="CAG6767632.1"/>
    <property type="molecule type" value="Transcribed_RNA"/>
</dbReference>
<keyword evidence="4" id="KW-0677">Repeat</keyword>
<keyword evidence="6" id="KW-0206">Cytoskeleton</keyword>
<organism evidence="10">
    <name type="scientific">Cacopsylla melanoneura</name>
    <dbReference type="NCBI Taxonomy" id="428564"/>
    <lineage>
        <taxon>Eukaryota</taxon>
        <taxon>Metazoa</taxon>
        <taxon>Ecdysozoa</taxon>
        <taxon>Arthropoda</taxon>
        <taxon>Hexapoda</taxon>
        <taxon>Insecta</taxon>
        <taxon>Pterygota</taxon>
        <taxon>Neoptera</taxon>
        <taxon>Paraneoptera</taxon>
        <taxon>Hemiptera</taxon>
        <taxon>Sternorrhyncha</taxon>
        <taxon>Psylloidea</taxon>
        <taxon>Psyllidae</taxon>
        <taxon>Psyllinae</taxon>
        <taxon>Cacopsylla</taxon>
    </lineage>
</organism>
<dbReference type="EMBL" id="HBUF01573984">
    <property type="protein sequence ID" value="CAG6767631.1"/>
    <property type="molecule type" value="Transcribed_RNA"/>
</dbReference>
<dbReference type="PANTHER" id="PTHR16056">
    <property type="entry name" value="REGULATOR OF MICROTUBULE DYNAMICS PROTEIN"/>
    <property type="match status" value="1"/>
</dbReference>
<dbReference type="EMBL" id="HBUF01339686">
    <property type="protein sequence ID" value="CAG6701100.1"/>
    <property type="molecule type" value="Transcribed_RNA"/>
</dbReference>
<keyword evidence="9" id="KW-0732">Signal</keyword>
<dbReference type="AlphaFoldDB" id="A0A8D8UAK8"/>
<evidence type="ECO:0000256" key="1">
    <source>
        <dbReference type="ARBA" id="ARBA00004245"/>
    </source>
</evidence>
<feature type="signal peptide" evidence="9">
    <location>
        <begin position="1"/>
        <end position="22"/>
    </location>
</feature>
<dbReference type="GO" id="GO:0005739">
    <property type="term" value="C:mitochondrion"/>
    <property type="evidence" value="ECO:0007669"/>
    <property type="project" value="TreeGrafter"/>
</dbReference>
<dbReference type="EMBL" id="HBUF01268584">
    <property type="protein sequence ID" value="CAG6684665.1"/>
    <property type="molecule type" value="Transcribed_RNA"/>
</dbReference>
<evidence type="ECO:0000256" key="6">
    <source>
        <dbReference type="ARBA" id="ARBA00023212"/>
    </source>
</evidence>
<evidence type="ECO:0000313" key="10">
    <source>
        <dbReference type="EMBL" id="CAG6701100.1"/>
    </source>
</evidence>
<accession>A0A8D8UAK8</accession>
<dbReference type="PANTHER" id="PTHR16056:SF16">
    <property type="entry name" value="REGULATOR OF MICROTUBULE DYNAMICS PROTEIN 1"/>
    <property type="match status" value="1"/>
</dbReference>
<evidence type="ECO:0000256" key="7">
    <source>
        <dbReference type="ARBA" id="ARBA00039966"/>
    </source>
</evidence>
<evidence type="ECO:0000256" key="5">
    <source>
        <dbReference type="ARBA" id="ARBA00022803"/>
    </source>
</evidence>
<comment type="subunit">
    <text evidence="2">Interacts with microtubules.</text>
</comment>
<dbReference type="GO" id="GO:0097431">
    <property type="term" value="C:mitotic spindle pole"/>
    <property type="evidence" value="ECO:0007669"/>
    <property type="project" value="TreeGrafter"/>
</dbReference>
<dbReference type="Pfam" id="PF21033">
    <property type="entry name" value="RMD1-3"/>
    <property type="match status" value="1"/>
</dbReference>